<feature type="compositionally biased region" description="Basic and acidic residues" evidence="1">
    <location>
        <begin position="212"/>
        <end position="238"/>
    </location>
</feature>
<feature type="compositionally biased region" description="Low complexity" evidence="1">
    <location>
        <begin position="56"/>
        <end position="65"/>
    </location>
</feature>
<feature type="region of interest" description="Disordered" evidence="1">
    <location>
        <begin position="22"/>
        <end position="107"/>
    </location>
</feature>
<evidence type="ECO:0000256" key="1">
    <source>
        <dbReference type="SAM" id="MobiDB-lite"/>
    </source>
</evidence>
<dbReference type="AlphaFoldDB" id="A3C7U7"/>
<reference evidence="2" key="1">
    <citation type="journal article" date="2005" name="PLoS Biol.">
        <title>The genomes of Oryza sativa: a history of duplications.</title>
        <authorList>
            <person name="Yu J."/>
            <person name="Wang J."/>
            <person name="Lin W."/>
            <person name="Li S."/>
            <person name="Li H."/>
            <person name="Zhou J."/>
            <person name="Ni P."/>
            <person name="Dong W."/>
            <person name="Hu S."/>
            <person name="Zeng C."/>
            <person name="Zhang J."/>
            <person name="Zhang Y."/>
            <person name="Li R."/>
            <person name="Xu Z."/>
            <person name="Li S."/>
            <person name="Li X."/>
            <person name="Zheng H."/>
            <person name="Cong L."/>
            <person name="Lin L."/>
            <person name="Yin J."/>
            <person name="Geng J."/>
            <person name="Li G."/>
            <person name="Shi J."/>
            <person name="Liu J."/>
            <person name="Lv H."/>
            <person name="Li J."/>
            <person name="Wang J."/>
            <person name="Deng Y."/>
            <person name="Ran L."/>
            <person name="Shi X."/>
            <person name="Wang X."/>
            <person name="Wu Q."/>
            <person name="Li C."/>
            <person name="Ren X."/>
            <person name="Wang J."/>
            <person name="Wang X."/>
            <person name="Li D."/>
            <person name="Liu D."/>
            <person name="Zhang X."/>
            <person name="Ji Z."/>
            <person name="Zhao W."/>
            <person name="Sun Y."/>
            <person name="Zhang Z."/>
            <person name="Bao J."/>
            <person name="Han Y."/>
            <person name="Dong L."/>
            <person name="Ji J."/>
            <person name="Chen P."/>
            <person name="Wu S."/>
            <person name="Liu J."/>
            <person name="Xiao Y."/>
            <person name="Bu D."/>
            <person name="Tan J."/>
            <person name="Yang L."/>
            <person name="Ye C."/>
            <person name="Zhang J."/>
            <person name="Xu J."/>
            <person name="Zhou Y."/>
            <person name="Yu Y."/>
            <person name="Zhang B."/>
            <person name="Zhuang S."/>
            <person name="Wei H."/>
            <person name="Liu B."/>
            <person name="Lei M."/>
            <person name="Yu H."/>
            <person name="Li Y."/>
            <person name="Xu H."/>
            <person name="Wei S."/>
            <person name="He X."/>
            <person name="Fang L."/>
            <person name="Zhang Z."/>
            <person name="Zhang Y."/>
            <person name="Huang X."/>
            <person name="Su Z."/>
            <person name="Tong W."/>
            <person name="Li J."/>
            <person name="Tong Z."/>
            <person name="Li S."/>
            <person name="Ye J."/>
            <person name="Wang L."/>
            <person name="Fang L."/>
            <person name="Lei T."/>
            <person name="Chen C."/>
            <person name="Chen H."/>
            <person name="Xu Z."/>
            <person name="Li H."/>
            <person name="Huang H."/>
            <person name="Zhang F."/>
            <person name="Xu H."/>
            <person name="Li N."/>
            <person name="Zhao C."/>
            <person name="Li S."/>
            <person name="Dong L."/>
            <person name="Huang Y."/>
            <person name="Li L."/>
            <person name="Xi Y."/>
            <person name="Qi Q."/>
            <person name="Li W."/>
            <person name="Zhang B."/>
            <person name="Hu W."/>
            <person name="Zhang Y."/>
            <person name="Tian X."/>
            <person name="Jiao Y."/>
            <person name="Liang X."/>
            <person name="Jin J."/>
            <person name="Gao L."/>
            <person name="Zheng W."/>
            <person name="Hao B."/>
            <person name="Liu S."/>
            <person name="Wang W."/>
            <person name="Yuan L."/>
            <person name="Cao M."/>
            <person name="McDermott J."/>
            <person name="Samudrala R."/>
            <person name="Wang J."/>
            <person name="Wong G.K."/>
            <person name="Yang H."/>
        </authorList>
    </citation>
    <scope>NUCLEOTIDE SEQUENCE [LARGE SCALE GENOMIC DNA]</scope>
</reference>
<feature type="compositionally biased region" description="Gly residues" evidence="1">
    <location>
        <begin position="129"/>
        <end position="144"/>
    </location>
</feature>
<proteinExistence type="predicted"/>
<gene>
    <name evidence="2" type="ORF">OsJ_32665</name>
</gene>
<feature type="compositionally biased region" description="Basic and acidic residues" evidence="1">
    <location>
        <begin position="70"/>
        <end position="90"/>
    </location>
</feature>
<feature type="region of interest" description="Disordered" evidence="1">
    <location>
        <begin position="129"/>
        <end position="149"/>
    </location>
</feature>
<protein>
    <submittedName>
        <fullName evidence="2">Uncharacterized protein</fullName>
    </submittedName>
</protein>
<accession>A3C7U7</accession>
<evidence type="ECO:0000313" key="2">
    <source>
        <dbReference type="EMBL" id="EAZ17160.1"/>
    </source>
</evidence>
<reference evidence="2" key="2">
    <citation type="submission" date="2008-12" db="EMBL/GenBank/DDBJ databases">
        <title>Improved gene annotation of the rice (Oryza sativa) genomes.</title>
        <authorList>
            <person name="Wang J."/>
            <person name="Li R."/>
            <person name="Fan W."/>
            <person name="Huang Q."/>
            <person name="Zhang J."/>
            <person name="Zhou Y."/>
            <person name="Hu Y."/>
            <person name="Zi S."/>
            <person name="Li J."/>
            <person name="Ni P."/>
            <person name="Zheng H."/>
            <person name="Zhang Y."/>
            <person name="Zhao M."/>
            <person name="Hao Q."/>
            <person name="McDermott J."/>
            <person name="Samudrala R."/>
            <person name="Kristiansen K."/>
            <person name="Wong G.K.-S."/>
        </authorList>
    </citation>
    <scope>NUCLEOTIDE SEQUENCE</scope>
</reference>
<dbReference type="EMBL" id="CM000148">
    <property type="protein sequence ID" value="EAZ17160.1"/>
    <property type="molecule type" value="Genomic_DNA"/>
</dbReference>
<dbReference type="Proteomes" id="UP000007752">
    <property type="component" value="Chromosome 11"/>
</dbReference>
<feature type="region of interest" description="Disordered" evidence="1">
    <location>
        <begin position="183"/>
        <end position="238"/>
    </location>
</feature>
<sequence>MHPSPMSVMRLHRDSESLCRRRALATSAAAASPRSRPLERSRSVRLGHAATRRGEAAGAEPPGAGEVDGGDGRRGGKRGEGGVGEARAEGEIEAGEAGVAGERGGEEVGAEGAEYAAVARLGGVAGAGDEGEGLEGAGVMGGGTVEDEEEELVGEVVEVRGRGEVEAAALDAVGRRWHRRGHGEVDCNKKKGREGSNNGGRLARRMWRRRRREEETKQGGDEMTRVPRRRLDLGEERSPAGLPYLPLVQVQAWLAKDGNIRGHVGVEW</sequence>
<organism evidence="2">
    <name type="scientific">Oryza sativa subsp. japonica</name>
    <name type="common">Rice</name>
    <dbReference type="NCBI Taxonomy" id="39947"/>
    <lineage>
        <taxon>Eukaryota</taxon>
        <taxon>Viridiplantae</taxon>
        <taxon>Streptophyta</taxon>
        <taxon>Embryophyta</taxon>
        <taxon>Tracheophyta</taxon>
        <taxon>Spermatophyta</taxon>
        <taxon>Magnoliopsida</taxon>
        <taxon>Liliopsida</taxon>
        <taxon>Poales</taxon>
        <taxon>Poaceae</taxon>
        <taxon>BOP clade</taxon>
        <taxon>Oryzoideae</taxon>
        <taxon>Oryzeae</taxon>
        <taxon>Oryzinae</taxon>
        <taxon>Oryza</taxon>
        <taxon>Oryza sativa</taxon>
    </lineage>
</organism>
<name>A3C7U7_ORYSJ</name>
<feature type="compositionally biased region" description="Basic residues" evidence="1">
    <location>
        <begin position="202"/>
        <end position="211"/>
    </location>
</feature>
<feature type="compositionally biased region" description="Low complexity" evidence="1">
    <location>
        <begin position="24"/>
        <end position="35"/>
    </location>
</feature>